<sequence length="109" mass="12401">MNSSKSRAKERRRDQAEVAEADRIHGRVGKIGVNLHKMIRNSNYDWDGRSGNKARKSVPSNYYFSKTAIMRPAVDSYELEVDPCPFEICSHLSREQSRRASANNANTTL</sequence>
<feature type="compositionally biased region" description="Basic and acidic residues" evidence="1">
    <location>
        <begin position="11"/>
        <end position="21"/>
    </location>
</feature>
<dbReference type="Proteomes" id="UP001145742">
    <property type="component" value="Unassembled WGS sequence"/>
</dbReference>
<dbReference type="EMBL" id="WHWB01032587">
    <property type="protein sequence ID" value="KAJ7424967.1"/>
    <property type="molecule type" value="Genomic_DNA"/>
</dbReference>
<evidence type="ECO:0000313" key="2">
    <source>
        <dbReference type="EMBL" id="KAJ7424967.1"/>
    </source>
</evidence>
<evidence type="ECO:0000313" key="3">
    <source>
        <dbReference type="Proteomes" id="UP001145742"/>
    </source>
</evidence>
<gene>
    <name evidence="2" type="ORF">WISP_26006</name>
</gene>
<proteinExistence type="predicted"/>
<name>A0ABQ9DLS3_9PASS</name>
<feature type="region of interest" description="Disordered" evidence="1">
    <location>
        <begin position="1"/>
        <end position="21"/>
    </location>
</feature>
<protein>
    <submittedName>
        <fullName evidence="2">Uncharacterized protein</fullName>
    </submittedName>
</protein>
<reference evidence="2" key="1">
    <citation type="submission" date="2019-10" db="EMBL/GenBank/DDBJ databases">
        <authorList>
            <person name="Soares A.E.R."/>
            <person name="Aleixo A."/>
            <person name="Schneider P."/>
            <person name="Miyaki C.Y."/>
            <person name="Schneider M.P."/>
            <person name="Mello C."/>
            <person name="Vasconcelos A.T.R."/>
        </authorList>
    </citation>
    <scope>NUCLEOTIDE SEQUENCE</scope>
    <source>
        <tissue evidence="2">Muscle</tissue>
    </source>
</reference>
<feature type="compositionally biased region" description="Basic residues" evidence="1">
    <location>
        <begin position="1"/>
        <end position="10"/>
    </location>
</feature>
<comment type="caution">
    <text evidence="2">The sequence shown here is derived from an EMBL/GenBank/DDBJ whole genome shotgun (WGS) entry which is preliminary data.</text>
</comment>
<keyword evidence="3" id="KW-1185">Reference proteome</keyword>
<organism evidence="2 3">
    <name type="scientific">Willisornis vidua</name>
    <name type="common">Xingu scale-backed antbird</name>
    <dbReference type="NCBI Taxonomy" id="1566151"/>
    <lineage>
        <taxon>Eukaryota</taxon>
        <taxon>Metazoa</taxon>
        <taxon>Chordata</taxon>
        <taxon>Craniata</taxon>
        <taxon>Vertebrata</taxon>
        <taxon>Euteleostomi</taxon>
        <taxon>Archelosauria</taxon>
        <taxon>Archosauria</taxon>
        <taxon>Dinosauria</taxon>
        <taxon>Saurischia</taxon>
        <taxon>Theropoda</taxon>
        <taxon>Coelurosauria</taxon>
        <taxon>Aves</taxon>
        <taxon>Neognathae</taxon>
        <taxon>Neoaves</taxon>
        <taxon>Telluraves</taxon>
        <taxon>Australaves</taxon>
        <taxon>Passeriformes</taxon>
        <taxon>Thamnophilidae</taxon>
        <taxon>Willisornis</taxon>
    </lineage>
</organism>
<accession>A0ABQ9DLS3</accession>
<evidence type="ECO:0000256" key="1">
    <source>
        <dbReference type="SAM" id="MobiDB-lite"/>
    </source>
</evidence>